<dbReference type="SUPFAM" id="SSF49503">
    <property type="entry name" value="Cupredoxins"/>
    <property type="match status" value="3"/>
</dbReference>
<reference evidence="5" key="1">
    <citation type="submission" date="2016-04" db="EMBL/GenBank/DDBJ databases">
        <authorList>
            <person name="Evans L.H."/>
            <person name="Alamgir A."/>
            <person name="Owens N."/>
            <person name="Weber N.D."/>
            <person name="Virtaneva K."/>
            <person name="Barbian K."/>
            <person name="Babar A."/>
            <person name="Rosenke K."/>
        </authorList>
    </citation>
    <scope>NUCLEOTIDE SEQUENCE</scope>
    <source>
        <strain evidence="5">Nono1</strain>
    </source>
</reference>
<dbReference type="GO" id="GO:0016491">
    <property type="term" value="F:oxidoreductase activity"/>
    <property type="evidence" value="ECO:0007669"/>
    <property type="project" value="InterPro"/>
</dbReference>
<dbReference type="InterPro" id="IPR008972">
    <property type="entry name" value="Cupredoxin"/>
</dbReference>
<dbReference type="InterPro" id="IPR001117">
    <property type="entry name" value="Cu-oxidase_2nd"/>
</dbReference>
<evidence type="ECO:0000259" key="2">
    <source>
        <dbReference type="Pfam" id="PF00394"/>
    </source>
</evidence>
<dbReference type="Gene3D" id="2.60.40.420">
    <property type="entry name" value="Cupredoxins - blue copper proteins"/>
    <property type="match status" value="2"/>
</dbReference>
<dbReference type="PROSITE" id="PS51318">
    <property type="entry name" value="TAT"/>
    <property type="match status" value="1"/>
</dbReference>
<dbReference type="Pfam" id="PF07732">
    <property type="entry name" value="Cu-oxidase_3"/>
    <property type="match status" value="1"/>
</dbReference>
<dbReference type="InterPro" id="IPR011707">
    <property type="entry name" value="Cu-oxidase-like_N"/>
</dbReference>
<name>A0A1M4EEC9_9ACTN</name>
<feature type="signal peptide" evidence="1">
    <location>
        <begin position="1"/>
        <end position="23"/>
    </location>
</feature>
<evidence type="ECO:0000259" key="3">
    <source>
        <dbReference type="Pfam" id="PF07731"/>
    </source>
</evidence>
<feature type="domain" description="Plastocyanin-like" evidence="2">
    <location>
        <begin position="244"/>
        <end position="316"/>
    </location>
</feature>
<dbReference type="InterPro" id="IPR006311">
    <property type="entry name" value="TAT_signal"/>
</dbReference>
<dbReference type="AlphaFoldDB" id="A0A1M4EEC9"/>
<feature type="domain" description="Plastocyanin-like" evidence="3">
    <location>
        <begin position="386"/>
        <end position="487"/>
    </location>
</feature>
<dbReference type="PANTHER" id="PTHR11709">
    <property type="entry name" value="MULTI-COPPER OXIDASE"/>
    <property type="match status" value="1"/>
</dbReference>
<feature type="domain" description="Plastocyanin-like" evidence="4">
    <location>
        <begin position="60"/>
        <end position="167"/>
    </location>
</feature>
<feature type="chain" id="PRO_5012612292" evidence="1">
    <location>
        <begin position="24"/>
        <end position="492"/>
    </location>
</feature>
<evidence type="ECO:0000313" key="5">
    <source>
        <dbReference type="EMBL" id="SBO97028.1"/>
    </source>
</evidence>
<proteinExistence type="predicted"/>
<dbReference type="Pfam" id="PF07731">
    <property type="entry name" value="Cu-oxidase_2"/>
    <property type="match status" value="1"/>
</dbReference>
<dbReference type="InterPro" id="IPR011706">
    <property type="entry name" value="Cu-oxidase_C"/>
</dbReference>
<dbReference type="PROSITE" id="PS51257">
    <property type="entry name" value="PROKAR_LIPOPROTEIN"/>
    <property type="match status" value="1"/>
</dbReference>
<dbReference type="Pfam" id="PF00394">
    <property type="entry name" value="Cu-oxidase"/>
    <property type="match status" value="1"/>
</dbReference>
<protein>
    <submittedName>
        <fullName evidence="5">Multicopper oxidase</fullName>
    </submittedName>
</protein>
<evidence type="ECO:0000259" key="4">
    <source>
        <dbReference type="Pfam" id="PF07732"/>
    </source>
</evidence>
<dbReference type="GO" id="GO:0005507">
    <property type="term" value="F:copper ion binding"/>
    <property type="evidence" value="ECO:0007669"/>
    <property type="project" value="InterPro"/>
</dbReference>
<dbReference type="InterPro" id="IPR045087">
    <property type="entry name" value="Cu-oxidase_fam"/>
</dbReference>
<organism evidence="5">
    <name type="scientific">Nonomuraea gerenzanensis</name>
    <dbReference type="NCBI Taxonomy" id="93944"/>
    <lineage>
        <taxon>Bacteria</taxon>
        <taxon>Bacillati</taxon>
        <taxon>Actinomycetota</taxon>
        <taxon>Actinomycetes</taxon>
        <taxon>Streptosporangiales</taxon>
        <taxon>Streptosporangiaceae</taxon>
        <taxon>Nonomuraea</taxon>
    </lineage>
</organism>
<sequence length="492" mass="53476">MAIARRDVLRLGGAALLTGGAGAALGACGSTATSTFALPGRADHVLRIGTGLVELAPDTVVSTTTYNGRFPGPLLRLTEGRPVVVDVHNDTDTPEQLHWHGQIVPVDVDGSAEEGTPYIPAHGMRRLSFTPGPAGFRFYHTHLVPRDDLSKGQYSGQVGPVYIEPRADLGAYDQEVFLVLKEFQPAFSSGGDMAADFLAGAPVPELRRRGEQAMAASLRRGMPHGFEVGYSLFSVNGRMLGHGEPIKVRAGQRVLFHVLNGSATEIRSLALPGHSFRVVALDGNPVPRPAEVPVLWLGTAERVSAIVEMNRPGVWVLGDLSDDDRGAGMGTVVEYAGRTGSPRWRAPAAFRWDYRAFARPGASAVRPDEVIDLLVEKRNAADEGFNVWTMNGTAFSMRANGPVLPIERGKRYRVRLRNATDDVHPVHLHRHTFEIAHVAGTPVHGLLKDVVMLGGYQRLDFDFTADQPGLSLFHCHQQLHMDYGFMLLLRCS</sequence>
<keyword evidence="1" id="KW-0732">Signal</keyword>
<dbReference type="EMBL" id="LT559118">
    <property type="protein sequence ID" value="SBO97028.1"/>
    <property type="molecule type" value="Genomic_DNA"/>
</dbReference>
<gene>
    <name evidence="5" type="ORF">BN4615_P6544</name>
</gene>
<accession>A0A1M4EEC9</accession>
<dbReference type="RefSeq" id="WP_225265814.1">
    <property type="nucleotide sequence ID" value="NZ_CP084058.1"/>
</dbReference>
<evidence type="ECO:0000256" key="1">
    <source>
        <dbReference type="SAM" id="SignalP"/>
    </source>
</evidence>